<evidence type="ECO:0000313" key="2">
    <source>
        <dbReference type="Proteomes" id="UP001172630"/>
    </source>
</evidence>
<organism evidence="1 2">
    <name type="scientific">Rhizobium calliandrae</name>
    <dbReference type="NCBI Taxonomy" id="1312182"/>
    <lineage>
        <taxon>Bacteria</taxon>
        <taxon>Pseudomonadati</taxon>
        <taxon>Pseudomonadota</taxon>
        <taxon>Alphaproteobacteria</taxon>
        <taxon>Hyphomicrobiales</taxon>
        <taxon>Rhizobiaceae</taxon>
        <taxon>Rhizobium/Agrobacterium group</taxon>
        <taxon>Rhizobium</taxon>
    </lineage>
</organism>
<dbReference type="Proteomes" id="UP001172630">
    <property type="component" value="Unassembled WGS sequence"/>
</dbReference>
<accession>A0ABT7KRV2</accession>
<name>A0ABT7KRV2_9HYPH</name>
<protein>
    <submittedName>
        <fullName evidence="1">Uncharacterized protein</fullName>
    </submittedName>
</protein>
<comment type="caution">
    <text evidence="1">The sequence shown here is derived from an EMBL/GenBank/DDBJ whole genome shotgun (WGS) entry which is preliminary data.</text>
</comment>
<gene>
    <name evidence="1" type="ORF">PY650_31730</name>
</gene>
<reference evidence="1" key="1">
    <citation type="submission" date="2023-06" db="EMBL/GenBank/DDBJ databases">
        <title>Phylogenetic Diversity of Rhizobium strains.</title>
        <authorList>
            <person name="Moura F.T."/>
            <person name="Helene L.C.F."/>
            <person name="Hungria M."/>
        </authorList>
    </citation>
    <scope>NUCLEOTIDE SEQUENCE</scope>
    <source>
        <strain evidence="1">CCGE524</strain>
    </source>
</reference>
<dbReference type="RefSeq" id="WP_285883852.1">
    <property type="nucleotide sequence ID" value="NZ_JARFYN010000069.1"/>
</dbReference>
<keyword evidence="2" id="KW-1185">Reference proteome</keyword>
<proteinExistence type="predicted"/>
<evidence type="ECO:0000313" key="1">
    <source>
        <dbReference type="EMBL" id="MDL2410108.1"/>
    </source>
</evidence>
<dbReference type="EMBL" id="JARFYN010000069">
    <property type="protein sequence ID" value="MDL2410108.1"/>
    <property type="molecule type" value="Genomic_DNA"/>
</dbReference>
<sequence length="79" mass="8394">MAAAFAAVCAAVPTEMAVAQPISAEQRYHNVMKPSDAKKEMAKSQNATSTKLVKPIYLGVAAYICTPSGFGQPSKCFLR</sequence>